<gene>
    <name evidence="7" type="ORF">BCR33DRAFT_711275</name>
</gene>
<evidence type="ECO:0000313" key="7">
    <source>
        <dbReference type="EMBL" id="ORY52850.1"/>
    </source>
</evidence>
<feature type="region of interest" description="Disordered" evidence="5">
    <location>
        <begin position="1"/>
        <end position="47"/>
    </location>
</feature>
<evidence type="ECO:0000256" key="3">
    <source>
        <dbReference type="ARBA" id="ARBA00022833"/>
    </source>
</evidence>
<reference evidence="7 8" key="1">
    <citation type="submission" date="2016-07" db="EMBL/GenBank/DDBJ databases">
        <title>Pervasive Adenine N6-methylation of Active Genes in Fungi.</title>
        <authorList>
            <consortium name="DOE Joint Genome Institute"/>
            <person name="Mondo S.J."/>
            <person name="Dannebaum R.O."/>
            <person name="Kuo R.C."/>
            <person name="Labutti K."/>
            <person name="Haridas S."/>
            <person name="Kuo A."/>
            <person name="Salamov A."/>
            <person name="Ahrendt S.R."/>
            <person name="Lipzen A."/>
            <person name="Sullivan W."/>
            <person name="Andreopoulos W.B."/>
            <person name="Clum A."/>
            <person name="Lindquist E."/>
            <person name="Daum C."/>
            <person name="Ramamoorthy G.K."/>
            <person name="Gryganskyi A."/>
            <person name="Culley D."/>
            <person name="Magnuson J.K."/>
            <person name="James T.Y."/>
            <person name="O'Malley M.A."/>
            <person name="Stajich J.E."/>
            <person name="Spatafora J.W."/>
            <person name="Visel A."/>
            <person name="Grigoriev I.V."/>
        </authorList>
    </citation>
    <scope>NUCLEOTIDE SEQUENCE [LARGE SCALE GENOMIC DNA]</scope>
    <source>
        <strain evidence="7 8">JEL800</strain>
    </source>
</reference>
<dbReference type="InterPro" id="IPR000058">
    <property type="entry name" value="Znf_AN1"/>
</dbReference>
<evidence type="ECO:0000256" key="1">
    <source>
        <dbReference type="ARBA" id="ARBA00022723"/>
    </source>
</evidence>
<evidence type="ECO:0000256" key="5">
    <source>
        <dbReference type="SAM" id="MobiDB-lite"/>
    </source>
</evidence>
<proteinExistence type="predicted"/>
<dbReference type="PROSITE" id="PS51039">
    <property type="entry name" value="ZF_AN1"/>
    <property type="match status" value="1"/>
</dbReference>
<dbReference type="OrthoDB" id="428577at2759"/>
<dbReference type="GO" id="GO:0008270">
    <property type="term" value="F:zinc ion binding"/>
    <property type="evidence" value="ECO:0007669"/>
    <property type="project" value="UniProtKB-KW"/>
</dbReference>
<evidence type="ECO:0000259" key="6">
    <source>
        <dbReference type="PROSITE" id="PS51039"/>
    </source>
</evidence>
<keyword evidence="3" id="KW-0862">Zinc</keyword>
<dbReference type="Pfam" id="PF01428">
    <property type="entry name" value="zf-AN1"/>
    <property type="match status" value="1"/>
</dbReference>
<feature type="compositionally biased region" description="Low complexity" evidence="5">
    <location>
        <begin position="27"/>
        <end position="44"/>
    </location>
</feature>
<organism evidence="7 8">
    <name type="scientific">Rhizoclosmatium globosum</name>
    <dbReference type="NCBI Taxonomy" id="329046"/>
    <lineage>
        <taxon>Eukaryota</taxon>
        <taxon>Fungi</taxon>
        <taxon>Fungi incertae sedis</taxon>
        <taxon>Chytridiomycota</taxon>
        <taxon>Chytridiomycota incertae sedis</taxon>
        <taxon>Chytridiomycetes</taxon>
        <taxon>Chytridiales</taxon>
        <taxon>Chytriomycetaceae</taxon>
        <taxon>Rhizoclosmatium</taxon>
    </lineage>
</organism>
<dbReference type="AlphaFoldDB" id="A0A1Y2D0R7"/>
<protein>
    <recommendedName>
        <fullName evidence="6">AN1-type domain-containing protein</fullName>
    </recommendedName>
</protein>
<feature type="compositionally biased region" description="Polar residues" evidence="5">
    <location>
        <begin position="15"/>
        <end position="26"/>
    </location>
</feature>
<keyword evidence="1" id="KW-0479">Metal-binding</keyword>
<dbReference type="InterPro" id="IPR035896">
    <property type="entry name" value="AN1-like_Znf"/>
</dbReference>
<dbReference type="EMBL" id="MCGO01000002">
    <property type="protein sequence ID" value="ORY52850.1"/>
    <property type="molecule type" value="Genomic_DNA"/>
</dbReference>
<dbReference type="STRING" id="329046.A0A1Y2D0R7"/>
<feature type="domain" description="AN1-type" evidence="6">
    <location>
        <begin position="45"/>
        <end position="93"/>
    </location>
</feature>
<sequence length="116" mass="12370">MSSTTTDQQQQQQQVLAQATDSTMSLTQSGAGTPTTTTDSIPSTPKRKVKCDFGCGQPIVKTIGTCRYCSAQYCAKHRLPEAHACANMQSCQSAAKDRLEKRLIGEKTVGAKVATA</sequence>
<dbReference type="SMART" id="SM00154">
    <property type="entry name" value="ZnF_AN1"/>
    <property type="match status" value="1"/>
</dbReference>
<dbReference type="Gene3D" id="4.10.1110.10">
    <property type="entry name" value="AN1-like Zinc finger"/>
    <property type="match status" value="1"/>
</dbReference>
<keyword evidence="8" id="KW-1185">Reference proteome</keyword>
<name>A0A1Y2D0R7_9FUNG</name>
<comment type="caution">
    <text evidence="7">The sequence shown here is derived from an EMBL/GenBank/DDBJ whole genome shotgun (WGS) entry which is preliminary data.</text>
</comment>
<evidence type="ECO:0000313" key="8">
    <source>
        <dbReference type="Proteomes" id="UP000193642"/>
    </source>
</evidence>
<evidence type="ECO:0000256" key="2">
    <source>
        <dbReference type="ARBA" id="ARBA00022771"/>
    </source>
</evidence>
<keyword evidence="2 4" id="KW-0863">Zinc-finger</keyword>
<dbReference type="Proteomes" id="UP000193642">
    <property type="component" value="Unassembled WGS sequence"/>
</dbReference>
<evidence type="ECO:0000256" key="4">
    <source>
        <dbReference type="PROSITE-ProRule" id="PRU00449"/>
    </source>
</evidence>
<dbReference type="SUPFAM" id="SSF118310">
    <property type="entry name" value="AN1-like Zinc finger"/>
    <property type="match status" value="1"/>
</dbReference>
<accession>A0A1Y2D0R7</accession>